<dbReference type="OrthoDB" id="4190099at2759"/>
<feature type="region of interest" description="Disordered" evidence="1">
    <location>
        <begin position="339"/>
        <end position="440"/>
    </location>
</feature>
<name>A0A179UXJ4_BLAGS</name>
<dbReference type="VEuPathDB" id="FungiDB:BDBG_07863"/>
<dbReference type="GeneID" id="8508756"/>
<dbReference type="EMBL" id="GG657468">
    <property type="protein sequence ID" value="OAT12533.1"/>
    <property type="molecule type" value="Genomic_DNA"/>
</dbReference>
<dbReference type="Proteomes" id="UP000002038">
    <property type="component" value="Unassembled WGS sequence"/>
</dbReference>
<evidence type="ECO:0000256" key="1">
    <source>
        <dbReference type="SAM" id="MobiDB-lite"/>
    </source>
</evidence>
<evidence type="ECO:0000313" key="2">
    <source>
        <dbReference type="EMBL" id="OAT12533.1"/>
    </source>
</evidence>
<dbReference type="RefSeq" id="XP_031580430.1">
    <property type="nucleotide sequence ID" value="XM_031723294.1"/>
</dbReference>
<protein>
    <submittedName>
        <fullName evidence="2">Uncharacterized protein</fullName>
    </submittedName>
</protein>
<accession>A0A179UXJ4</accession>
<sequence length="642" mass="71449">MTVDSGIPSILKALLRVSPDLLRVHRMDVILALKTIAERVGVTVIRHPSSASYPQVHTATRSFHSSPTPINNELLQQTTGTLDNAYEDGLIRSVSVGPGSVQQPTAPNSTSEKENSVPEDETQPMTGAVLSETCSSNSSSPPSPRAQRLLQKIKEKLNDICQFSKHSPHNIVEGFFENLQSEDCRLGHIKSITGKHTPEPKERFIQCLAQRSLALDFHQWESNLQQAGSTRLDDVSRIPSSARSKNGNFRHYVERVARFIDTETAYIALKRGTKQLAVENVCNTSGIEIAISFAYGSFDALTYLDIHNFCSLLKDQKKILDTLKKVSCWVELSQSTYNGRRQNKRRCPESPQSRSSSYAARRRRLVPQPRIIREIRPRFSGGTAARVPNDTQNSENPSAPNLHPPEMDYPDSTALYGTDGNLPRYQTRNSPSSCQSSGLDSLANAATNLSHSLEAVNPGRRDNGSGSYNTNIEQPMPSRNYSSESYNTNIEQSMPSQDYPQSTEEHPISPFDPSVYMEMGTLPSARGVEHPTHPFDPSSYMQIGTLPYDDEAGRSTTPFDPSMYMQNGIHANGNFALPVSSQLQSSYPMNINVNTCDLRPTVDDRQRDTLVLEEARQSRHGIYMSQDLGTHREADMGRRIFC</sequence>
<gene>
    <name evidence="2" type="ORF">BDBG_07863</name>
</gene>
<proteinExistence type="predicted"/>
<feature type="compositionally biased region" description="Polar residues" evidence="1">
    <location>
        <begin position="464"/>
        <end position="484"/>
    </location>
</feature>
<dbReference type="AlphaFoldDB" id="A0A179UXJ4"/>
<reference evidence="3" key="1">
    <citation type="journal article" date="2015" name="PLoS Genet.">
        <title>The dynamic genome and transcriptome of the human fungal pathogen Blastomyces and close relative Emmonsia.</title>
        <authorList>
            <person name="Munoz J.F."/>
            <person name="Gauthier G.M."/>
            <person name="Desjardins C.A."/>
            <person name="Gallo J.E."/>
            <person name="Holder J."/>
            <person name="Sullivan T.D."/>
            <person name="Marty A.J."/>
            <person name="Carmen J.C."/>
            <person name="Chen Z."/>
            <person name="Ding L."/>
            <person name="Gujja S."/>
            <person name="Magrini V."/>
            <person name="Misas E."/>
            <person name="Mitreva M."/>
            <person name="Priest M."/>
            <person name="Saif S."/>
            <person name="Whiston E.A."/>
            <person name="Young S."/>
            <person name="Zeng Q."/>
            <person name="Goldman W.E."/>
            <person name="Mardis E.R."/>
            <person name="Taylor J.W."/>
            <person name="McEwen J.G."/>
            <person name="Clay O.K."/>
            <person name="Klein B.S."/>
            <person name="Cuomo C.A."/>
        </authorList>
    </citation>
    <scope>NUCLEOTIDE SEQUENCE [LARGE SCALE GENOMIC DNA]</scope>
    <source>
        <strain evidence="3">SLH14081</strain>
    </source>
</reference>
<feature type="compositionally biased region" description="Low complexity" evidence="1">
    <location>
        <begin position="349"/>
        <end position="359"/>
    </location>
</feature>
<organism evidence="2 3">
    <name type="scientific">Blastomyces gilchristii (strain SLH14081)</name>
    <name type="common">Blastomyces dermatitidis</name>
    <dbReference type="NCBI Taxonomy" id="559298"/>
    <lineage>
        <taxon>Eukaryota</taxon>
        <taxon>Fungi</taxon>
        <taxon>Dikarya</taxon>
        <taxon>Ascomycota</taxon>
        <taxon>Pezizomycotina</taxon>
        <taxon>Eurotiomycetes</taxon>
        <taxon>Eurotiomycetidae</taxon>
        <taxon>Onygenales</taxon>
        <taxon>Ajellomycetaceae</taxon>
        <taxon>Blastomyces</taxon>
    </lineage>
</organism>
<dbReference type="KEGG" id="bgh:BDBG_07863"/>
<feature type="compositionally biased region" description="Polar residues" evidence="1">
    <location>
        <begin position="389"/>
        <end position="399"/>
    </location>
</feature>
<feature type="region of interest" description="Disordered" evidence="1">
    <location>
        <begin position="95"/>
        <end position="124"/>
    </location>
</feature>
<feature type="region of interest" description="Disordered" evidence="1">
    <location>
        <begin position="452"/>
        <end position="484"/>
    </location>
</feature>
<feature type="compositionally biased region" description="Polar residues" evidence="1">
    <location>
        <begin position="424"/>
        <end position="440"/>
    </location>
</feature>
<keyword evidence="3" id="KW-1185">Reference proteome</keyword>
<feature type="compositionally biased region" description="Polar residues" evidence="1">
    <location>
        <begin position="100"/>
        <end position="110"/>
    </location>
</feature>
<evidence type="ECO:0000313" key="3">
    <source>
        <dbReference type="Proteomes" id="UP000002038"/>
    </source>
</evidence>